<evidence type="ECO:0000313" key="3">
    <source>
        <dbReference type="EMBL" id="MSC32937.1"/>
    </source>
</evidence>
<keyword evidence="5" id="KW-1185">Reference proteome</keyword>
<evidence type="ECO:0000313" key="5">
    <source>
        <dbReference type="Proteomes" id="UP000480929"/>
    </source>
</evidence>
<evidence type="ECO:0000259" key="1">
    <source>
        <dbReference type="SMART" id="SM00470"/>
    </source>
</evidence>
<accession>A0A6N7S662</accession>
<dbReference type="SMART" id="SM00470">
    <property type="entry name" value="ParB"/>
    <property type="match status" value="1"/>
</dbReference>
<reference evidence="4 5" key="1">
    <citation type="journal article" date="2019" name="Nat. Med.">
        <title>A library of human gut bacterial isolates paired with longitudinal multiomics data enables mechanistic microbiome research.</title>
        <authorList>
            <person name="Poyet M."/>
            <person name="Groussin M."/>
            <person name="Gibbons S.M."/>
            <person name="Avila-Pacheco J."/>
            <person name="Jiang X."/>
            <person name="Kearney S.M."/>
            <person name="Perrotta A.R."/>
            <person name="Berdy B."/>
            <person name="Zhao S."/>
            <person name="Lieberman T.D."/>
            <person name="Swanson P.K."/>
            <person name="Smith M."/>
            <person name="Roesemann S."/>
            <person name="Alexander J.E."/>
            <person name="Rich S.A."/>
            <person name="Livny J."/>
            <person name="Vlamakis H."/>
            <person name="Clish C."/>
            <person name="Bullock K."/>
            <person name="Deik A."/>
            <person name="Scott J."/>
            <person name="Pierce K.A."/>
            <person name="Xavier R.J."/>
            <person name="Alm E.J."/>
        </authorList>
    </citation>
    <scope>NUCLEOTIDE SEQUENCE [LARGE SCALE GENOMIC DNA]</scope>
    <source>
        <strain evidence="2 4">BIOML-A4</strain>
        <strain evidence="3 5">BIOML-A5</strain>
    </source>
</reference>
<dbReference type="EMBL" id="WKPI01000010">
    <property type="protein sequence ID" value="MSC32937.1"/>
    <property type="molecule type" value="Genomic_DNA"/>
</dbReference>
<feature type="domain" description="ParB-like N-terminal" evidence="1">
    <location>
        <begin position="4"/>
        <end position="93"/>
    </location>
</feature>
<protein>
    <recommendedName>
        <fullName evidence="1">ParB-like N-terminal domain-containing protein</fullName>
    </recommendedName>
</protein>
<evidence type="ECO:0000313" key="4">
    <source>
        <dbReference type="Proteomes" id="UP000433575"/>
    </source>
</evidence>
<dbReference type="AlphaFoldDB" id="A0A6N7S662"/>
<dbReference type="InterPro" id="IPR036086">
    <property type="entry name" value="ParB/Sulfiredoxin_sf"/>
</dbReference>
<dbReference type="Proteomes" id="UP000433575">
    <property type="component" value="Unassembled WGS sequence"/>
</dbReference>
<name>A0A6N7S662_9FIRM</name>
<dbReference type="Proteomes" id="UP000480929">
    <property type="component" value="Unassembled WGS sequence"/>
</dbReference>
<sequence>MEIVWKQVDEVIPYWNNPRRNEQAVVAVAASIREFGFQNPIIVDSDFTIIAGHTRLEAAKQLQLYAKKRPELTEFIRDHSELIMIDFGAHSFQKGTQVDFDAYTNRYAEFIQRFDQPHVLGYFEMDVDNVIGYERVLQLRSRLEAVSDKIIPAWHKGRGISEFKRMCEDYAGRIVAVTGFKNEDIQDHQYMMFLKYAWDHGCKVHCLGMTRKKILDNVPFDYVDSSSWLQQSLYGKIAGEKTKVSQTTSRARREVVFTQNYLAGIRIQKYYEQRWRHYEK</sequence>
<dbReference type="RefSeq" id="WP_206671275.1">
    <property type="nucleotide sequence ID" value="NZ_WKPI01000010.1"/>
</dbReference>
<proteinExistence type="predicted"/>
<comment type="caution">
    <text evidence="2">The sequence shown here is derived from an EMBL/GenBank/DDBJ whole genome shotgun (WGS) entry which is preliminary data.</text>
</comment>
<dbReference type="Gene3D" id="3.90.1530.10">
    <property type="entry name" value="Conserved hypothetical protein from pyrococcus furiosus pfu- 392566-001, ParB domain"/>
    <property type="match status" value="1"/>
</dbReference>
<dbReference type="SUPFAM" id="SSF110849">
    <property type="entry name" value="ParB/Sulfiredoxin"/>
    <property type="match status" value="1"/>
</dbReference>
<evidence type="ECO:0000313" key="2">
    <source>
        <dbReference type="EMBL" id="MSA89259.1"/>
    </source>
</evidence>
<organism evidence="2 4">
    <name type="scientific">Holdemania massiliensis</name>
    <dbReference type="NCBI Taxonomy" id="1468449"/>
    <lineage>
        <taxon>Bacteria</taxon>
        <taxon>Bacillati</taxon>
        <taxon>Bacillota</taxon>
        <taxon>Erysipelotrichia</taxon>
        <taxon>Erysipelotrichales</taxon>
        <taxon>Erysipelotrichaceae</taxon>
        <taxon>Holdemania</taxon>
    </lineage>
</organism>
<dbReference type="EMBL" id="WKPJ01000009">
    <property type="protein sequence ID" value="MSA89259.1"/>
    <property type="molecule type" value="Genomic_DNA"/>
</dbReference>
<gene>
    <name evidence="3" type="ORF">GKD88_07370</name>
    <name evidence="2" type="ORF">GKE08_07965</name>
</gene>
<dbReference type="Pfam" id="PF02195">
    <property type="entry name" value="ParB_N"/>
    <property type="match status" value="1"/>
</dbReference>
<dbReference type="InterPro" id="IPR003115">
    <property type="entry name" value="ParB_N"/>
</dbReference>